<organism evidence="1 2">
    <name type="scientific">Streptomyces sanglieri</name>
    <dbReference type="NCBI Taxonomy" id="193460"/>
    <lineage>
        <taxon>Bacteria</taxon>
        <taxon>Bacillati</taxon>
        <taxon>Actinomycetota</taxon>
        <taxon>Actinomycetes</taxon>
        <taxon>Kitasatosporales</taxon>
        <taxon>Streptomycetaceae</taxon>
        <taxon>Streptomyces</taxon>
    </lineage>
</organism>
<dbReference type="EMBL" id="JBHTGL010000008">
    <property type="protein sequence ID" value="MFD0623135.1"/>
    <property type="molecule type" value="Genomic_DNA"/>
</dbReference>
<proteinExistence type="predicted"/>
<dbReference type="Proteomes" id="UP001596915">
    <property type="component" value="Unassembled WGS sequence"/>
</dbReference>
<evidence type="ECO:0000313" key="2">
    <source>
        <dbReference type="Proteomes" id="UP001596915"/>
    </source>
</evidence>
<dbReference type="InterPro" id="IPR016181">
    <property type="entry name" value="Acyl_CoA_acyltransferase"/>
</dbReference>
<dbReference type="SUPFAM" id="SSF55729">
    <property type="entry name" value="Acyl-CoA N-acyltransferases (Nat)"/>
    <property type="match status" value="1"/>
</dbReference>
<reference evidence="2" key="1">
    <citation type="journal article" date="2019" name="Int. J. Syst. Evol. Microbiol.">
        <title>The Global Catalogue of Microorganisms (GCM) 10K type strain sequencing project: providing services to taxonomists for standard genome sequencing and annotation.</title>
        <authorList>
            <consortium name="The Broad Institute Genomics Platform"/>
            <consortium name="The Broad Institute Genome Sequencing Center for Infectious Disease"/>
            <person name="Wu L."/>
            <person name="Ma J."/>
        </authorList>
    </citation>
    <scope>NUCLEOTIDE SEQUENCE [LARGE SCALE GENOMIC DNA]</scope>
    <source>
        <strain evidence="2">JCM 12607</strain>
    </source>
</reference>
<evidence type="ECO:0000313" key="1">
    <source>
        <dbReference type="EMBL" id="MFD0623135.1"/>
    </source>
</evidence>
<dbReference type="Gene3D" id="3.40.630.30">
    <property type="match status" value="1"/>
</dbReference>
<gene>
    <name evidence="1" type="ORF">ACFQ2K_10280</name>
</gene>
<keyword evidence="2" id="KW-1185">Reference proteome</keyword>
<accession>A0ABW2WPH7</accession>
<comment type="caution">
    <text evidence="1">The sequence shown here is derived from an EMBL/GenBank/DDBJ whole genome shotgun (WGS) entry which is preliminary data.</text>
</comment>
<protein>
    <submittedName>
        <fullName evidence="1">N-acetyltransferase</fullName>
    </submittedName>
</protein>
<sequence>MTEIDSIRIRPLSEDPSLISRVYEINDSWPVFTPHDMAASALLSRVPEEFPQYCVAATDRGRVVARGLAVPFNSVLDGREELPDQGWDRVLTWAFRDRQHGNAPTAASALEISVDADYLGRGLSYRMLAALRLAAGRQGHDALLAPVRPTAKHLDPHVPMTEYLSRRRDDGLPADPWVRVHVKAGGTVEKLAPASMTVSGSLAQWRQWTGLPFDRDGDVEVPGALAPVHCDTTHDHAVYVEPNVWIRHGGQPRTA</sequence>
<name>A0ABW2WPH7_9ACTN</name>